<accession>A0A401ZLG0</accession>
<reference evidence="3" key="1">
    <citation type="submission" date="2018-12" db="EMBL/GenBank/DDBJ databases">
        <title>Tengunoibacter tsumagoiensis gen. nov., sp. nov., Dictyobacter kobayashii sp. nov., D. alpinus sp. nov., and D. joshuensis sp. nov. and description of Dictyobacteraceae fam. nov. within the order Ktedonobacterales isolated from Tengu-no-mugimeshi.</title>
        <authorList>
            <person name="Wang C.M."/>
            <person name="Zheng Y."/>
            <person name="Sakai Y."/>
            <person name="Toyoda A."/>
            <person name="Minakuchi Y."/>
            <person name="Abe K."/>
            <person name="Yokota A."/>
            <person name="Yabe S."/>
        </authorList>
    </citation>
    <scope>NUCLEOTIDE SEQUENCE [LARGE SCALE GENOMIC DNA]</scope>
    <source>
        <strain evidence="3">S-27</strain>
    </source>
</reference>
<comment type="caution">
    <text evidence="2">The sequence shown here is derived from an EMBL/GenBank/DDBJ whole genome shotgun (WGS) entry which is preliminary data.</text>
</comment>
<dbReference type="RefSeq" id="WP_126599097.1">
    <property type="nucleotide sequence ID" value="NZ_BIFQ01000001.1"/>
</dbReference>
<dbReference type="Gene3D" id="3.10.129.10">
    <property type="entry name" value="Hotdog Thioesterase"/>
    <property type="match status" value="1"/>
</dbReference>
<dbReference type="SUPFAM" id="SSF54637">
    <property type="entry name" value="Thioesterase/thiol ester dehydrase-isomerase"/>
    <property type="match status" value="1"/>
</dbReference>
<dbReference type="InterPro" id="IPR052342">
    <property type="entry name" value="MCH/BMMD"/>
</dbReference>
<gene>
    <name evidence="2" type="ORF">KDAU_49870</name>
</gene>
<dbReference type="Proteomes" id="UP000287224">
    <property type="component" value="Unassembled WGS sequence"/>
</dbReference>
<feature type="domain" description="MaoC-like" evidence="1">
    <location>
        <begin position="12"/>
        <end position="116"/>
    </location>
</feature>
<dbReference type="PANTHER" id="PTHR43664:SF1">
    <property type="entry name" value="BETA-METHYLMALYL-COA DEHYDRATASE"/>
    <property type="match status" value="1"/>
</dbReference>
<dbReference type="InterPro" id="IPR029069">
    <property type="entry name" value="HotDog_dom_sf"/>
</dbReference>
<proteinExistence type="predicted"/>
<evidence type="ECO:0000313" key="2">
    <source>
        <dbReference type="EMBL" id="GCE07658.1"/>
    </source>
</evidence>
<keyword evidence="3" id="KW-1185">Reference proteome</keyword>
<name>A0A401ZLG0_9CHLR</name>
<dbReference type="InterPro" id="IPR002539">
    <property type="entry name" value="MaoC-like_dom"/>
</dbReference>
<sequence length="152" mass="17669">MFQDRYFEDYQIGEQRQTMGRTITETDIVIHAGQTGDFYPHHMDREWCKTQDFGQRIAHGTLIFSVAIGMTAGAINQLAFSYGYDRLRFIKPVFINDTIHVRVTISDKREHAKRTDHGVVVEKCEVFNQHDELVLVCEHLLLARRRTPTTSI</sequence>
<dbReference type="AlphaFoldDB" id="A0A401ZLG0"/>
<evidence type="ECO:0000259" key="1">
    <source>
        <dbReference type="Pfam" id="PF01575"/>
    </source>
</evidence>
<dbReference type="OrthoDB" id="9801625at2"/>
<organism evidence="2 3">
    <name type="scientific">Dictyobacter aurantiacus</name>
    <dbReference type="NCBI Taxonomy" id="1936993"/>
    <lineage>
        <taxon>Bacteria</taxon>
        <taxon>Bacillati</taxon>
        <taxon>Chloroflexota</taxon>
        <taxon>Ktedonobacteria</taxon>
        <taxon>Ktedonobacterales</taxon>
        <taxon>Dictyobacteraceae</taxon>
        <taxon>Dictyobacter</taxon>
    </lineage>
</organism>
<protein>
    <submittedName>
        <fullName evidence="2">MaoC family dehydratase</fullName>
    </submittedName>
</protein>
<dbReference type="EMBL" id="BIFQ01000001">
    <property type="protein sequence ID" value="GCE07658.1"/>
    <property type="molecule type" value="Genomic_DNA"/>
</dbReference>
<evidence type="ECO:0000313" key="3">
    <source>
        <dbReference type="Proteomes" id="UP000287224"/>
    </source>
</evidence>
<dbReference type="PANTHER" id="PTHR43664">
    <property type="entry name" value="MONOAMINE OXIDASE-RELATED"/>
    <property type="match status" value="1"/>
</dbReference>
<dbReference type="Pfam" id="PF01575">
    <property type="entry name" value="MaoC_dehydratas"/>
    <property type="match status" value="1"/>
</dbReference>